<dbReference type="Pfam" id="PF09697">
    <property type="entry name" value="Porph_ging"/>
    <property type="match status" value="1"/>
</dbReference>
<dbReference type="EMBL" id="FOFB01000021">
    <property type="protein sequence ID" value="SER01666.1"/>
    <property type="molecule type" value="Genomic_DNA"/>
</dbReference>
<accession>A0A1H9KR68</accession>
<dbReference type="STRING" id="478744.SAMN05444359_12183"/>
<dbReference type="NCBIfam" id="TIGR01200">
    <property type="entry name" value="GLPGLI"/>
    <property type="match status" value="1"/>
</dbReference>
<dbReference type="OrthoDB" id="1490972at2"/>
<dbReference type="InParanoid" id="A0A1H9KR68"/>
<evidence type="ECO:0000256" key="2">
    <source>
        <dbReference type="SAM" id="SignalP"/>
    </source>
</evidence>
<feature type="chain" id="PRO_5011663451" evidence="2">
    <location>
        <begin position="23"/>
        <end position="250"/>
    </location>
</feature>
<dbReference type="Proteomes" id="UP000199021">
    <property type="component" value="Unassembled WGS sequence"/>
</dbReference>
<name>A0A1H9KR68_9BACT</name>
<evidence type="ECO:0000313" key="3">
    <source>
        <dbReference type="EMBL" id="SER01666.1"/>
    </source>
</evidence>
<protein>
    <submittedName>
        <fullName evidence="3">GLPGLI family protein</fullName>
    </submittedName>
</protein>
<dbReference type="RefSeq" id="WP_090171064.1">
    <property type="nucleotide sequence ID" value="NZ_FOFB01000021.1"/>
</dbReference>
<keyword evidence="2" id="KW-0732">Signal</keyword>
<reference evidence="4" key="1">
    <citation type="submission" date="2016-10" db="EMBL/GenBank/DDBJ databases">
        <authorList>
            <person name="Varghese N."/>
            <person name="Submissions S."/>
        </authorList>
    </citation>
    <scope>NUCLEOTIDE SEQUENCE [LARGE SCALE GENOMIC DNA]</scope>
    <source>
        <strain evidence="4">DSM 24740</strain>
    </source>
</reference>
<dbReference type="InterPro" id="IPR005901">
    <property type="entry name" value="GLPGLI"/>
</dbReference>
<organism evidence="3 4">
    <name type="scientific">Neolewinella agarilytica</name>
    <dbReference type="NCBI Taxonomy" id="478744"/>
    <lineage>
        <taxon>Bacteria</taxon>
        <taxon>Pseudomonadati</taxon>
        <taxon>Bacteroidota</taxon>
        <taxon>Saprospiria</taxon>
        <taxon>Saprospirales</taxon>
        <taxon>Lewinellaceae</taxon>
        <taxon>Neolewinella</taxon>
    </lineage>
</organism>
<sequence>MRNLFSYFLMALFILAIQPLSAQITSGTINYNESFTFDLGDWMPADRKKEMEKRMAEGEFDRTGQLTFTSEAFTYGQLPPDESKGRAGGWWNRQQENPDLYYINMKDSMVTDRRNVMDRAFVMHDKWIAPEWNIANMKVGMKEIPLPTQLATAVSIEGDTLTAYFTPSIPLGIGPKGYGGLPGAIVYLKVQRDGRTVEYTMTTMQPSGTPLEITPPESKDVIDRKEFDKQMKRATEMMERRRRGWERSRG</sequence>
<proteinExistence type="predicted"/>
<feature type="region of interest" description="Disordered" evidence="1">
    <location>
        <begin position="205"/>
        <end position="229"/>
    </location>
</feature>
<feature type="signal peptide" evidence="2">
    <location>
        <begin position="1"/>
        <end position="22"/>
    </location>
</feature>
<evidence type="ECO:0000256" key="1">
    <source>
        <dbReference type="SAM" id="MobiDB-lite"/>
    </source>
</evidence>
<evidence type="ECO:0000313" key="4">
    <source>
        <dbReference type="Proteomes" id="UP000199021"/>
    </source>
</evidence>
<keyword evidence="4" id="KW-1185">Reference proteome</keyword>
<feature type="compositionally biased region" description="Basic and acidic residues" evidence="1">
    <location>
        <begin position="217"/>
        <end position="229"/>
    </location>
</feature>
<dbReference type="AlphaFoldDB" id="A0A1H9KR68"/>
<gene>
    <name evidence="3" type="ORF">SAMN05444359_12183</name>
</gene>